<dbReference type="Pfam" id="PF02738">
    <property type="entry name" value="MoCoBD_1"/>
    <property type="match status" value="1"/>
</dbReference>
<organism evidence="4 5">
    <name type="scientific">Enterocloster bolteae (strain ATCC BAA-613 / DSM 15670 / CCUG 46953 / JCM 12243 / WAL 16351)</name>
    <name type="common">Clostridium bolteae</name>
    <dbReference type="NCBI Taxonomy" id="411902"/>
    <lineage>
        <taxon>Bacteria</taxon>
        <taxon>Bacillati</taxon>
        <taxon>Bacillota</taxon>
        <taxon>Clostridia</taxon>
        <taxon>Lachnospirales</taxon>
        <taxon>Lachnospiraceae</taxon>
        <taxon>Enterocloster</taxon>
    </lineage>
</organism>
<dbReference type="PANTHER" id="PTHR11908">
    <property type="entry name" value="XANTHINE DEHYDROGENASE"/>
    <property type="match status" value="1"/>
</dbReference>
<dbReference type="InterPro" id="IPR016208">
    <property type="entry name" value="Ald_Oxase/xanthine_DH-like"/>
</dbReference>
<evidence type="ECO:0000256" key="1">
    <source>
        <dbReference type="ARBA" id="ARBA00022505"/>
    </source>
</evidence>
<dbReference type="SMART" id="SM01008">
    <property type="entry name" value="Ald_Xan_dh_C"/>
    <property type="match status" value="1"/>
</dbReference>
<dbReference type="InterPro" id="IPR008274">
    <property type="entry name" value="AldOxase/xan_DH_MoCoBD1"/>
</dbReference>
<reference evidence="4 5" key="1">
    <citation type="submission" date="2007-08" db="EMBL/GenBank/DDBJ databases">
        <authorList>
            <person name="Fulton L."/>
            <person name="Clifton S."/>
            <person name="Fulton B."/>
            <person name="Xu J."/>
            <person name="Minx P."/>
            <person name="Pepin K.H."/>
            <person name="Johnson M."/>
            <person name="Thiruvilangam P."/>
            <person name="Bhonagiri V."/>
            <person name="Nash W.E."/>
            <person name="Mardis E.R."/>
            <person name="Wilson R.K."/>
        </authorList>
    </citation>
    <scope>NUCLEOTIDE SEQUENCE [LARGE SCALE GENOMIC DNA]</scope>
    <source>
        <strain evidence="5">ATCC BAA-613 / DSM 15670 / CCUG 46953 / JCM 12243 / WAL 16351</strain>
    </source>
</reference>
<dbReference type="InterPro" id="IPR050028">
    <property type="entry name" value="XdhA_XDHase"/>
</dbReference>
<keyword evidence="1" id="KW-0500">Molybdenum</keyword>
<dbReference type="InterPro" id="IPR036856">
    <property type="entry name" value="Ald_Oxase/Xan_DH_a/b_sf"/>
</dbReference>
<protein>
    <recommendedName>
        <fullName evidence="3">Aldehyde oxidase/xanthine dehydrogenase a/b hammerhead domain-containing protein</fullName>
    </recommendedName>
</protein>
<dbReference type="Proteomes" id="UP000005396">
    <property type="component" value="Unassembled WGS sequence"/>
</dbReference>
<dbReference type="NCBIfam" id="NF007426">
    <property type="entry name" value="PRK09970.1"/>
    <property type="match status" value="1"/>
</dbReference>
<dbReference type="GO" id="GO:0005506">
    <property type="term" value="F:iron ion binding"/>
    <property type="evidence" value="ECO:0007669"/>
    <property type="project" value="InterPro"/>
</dbReference>
<dbReference type="Pfam" id="PF20256">
    <property type="entry name" value="MoCoBD_2"/>
    <property type="match status" value="1"/>
</dbReference>
<dbReference type="AlphaFoldDB" id="A8RSL8"/>
<dbReference type="GO" id="GO:0004854">
    <property type="term" value="F:xanthine dehydrogenase activity"/>
    <property type="evidence" value="ECO:0007669"/>
    <property type="project" value="InterPro"/>
</dbReference>
<dbReference type="SUPFAM" id="SSF54665">
    <property type="entry name" value="CO dehydrogenase molybdoprotein N-domain-like"/>
    <property type="match status" value="1"/>
</dbReference>
<proteinExistence type="predicted"/>
<evidence type="ECO:0000313" key="5">
    <source>
        <dbReference type="Proteomes" id="UP000005396"/>
    </source>
</evidence>
<dbReference type="GO" id="GO:0002197">
    <property type="term" value="C:xanthine dehydrogenase complex"/>
    <property type="evidence" value="ECO:0007669"/>
    <property type="project" value="InterPro"/>
</dbReference>
<evidence type="ECO:0000259" key="3">
    <source>
        <dbReference type="SMART" id="SM01008"/>
    </source>
</evidence>
<dbReference type="EMBL" id="ABCC02000029">
    <property type="protein sequence ID" value="EDP16599.1"/>
    <property type="molecule type" value="Genomic_DNA"/>
</dbReference>
<dbReference type="HOGENOM" id="CLU_001681_2_1_9"/>
<gene>
    <name evidence="4" type="ORF">CLOBOL_03367</name>
</gene>
<dbReference type="InterPro" id="IPR000674">
    <property type="entry name" value="Ald_Oxase/Xan_DH_a/b"/>
</dbReference>
<comment type="caution">
    <text evidence="4">The sequence shown here is derived from an EMBL/GenBank/DDBJ whole genome shotgun (WGS) entry which is preliminary data.</text>
</comment>
<evidence type="ECO:0000256" key="2">
    <source>
        <dbReference type="ARBA" id="ARBA00023002"/>
    </source>
</evidence>
<dbReference type="Gene3D" id="3.30.365.10">
    <property type="entry name" value="Aldehyde oxidase/xanthine dehydrogenase, molybdopterin binding domain"/>
    <property type="match status" value="4"/>
</dbReference>
<dbReference type="Pfam" id="PF01315">
    <property type="entry name" value="Ald_Xan_dh_C"/>
    <property type="match status" value="1"/>
</dbReference>
<name>A8RSL8_ENTBW</name>
<dbReference type="Gene3D" id="3.90.1170.50">
    <property type="entry name" value="Aldehyde oxidase/xanthine dehydrogenase, a/b hammerhead"/>
    <property type="match status" value="1"/>
</dbReference>
<dbReference type="PaxDb" id="411902-CLOBOL_03367"/>
<dbReference type="SUPFAM" id="SSF56003">
    <property type="entry name" value="Molybdenum cofactor-binding domain"/>
    <property type="match status" value="1"/>
</dbReference>
<reference evidence="4 5" key="2">
    <citation type="submission" date="2007-09" db="EMBL/GenBank/DDBJ databases">
        <title>Draft genome sequence of Clostridium bolteae (ATCC BAA-613).</title>
        <authorList>
            <person name="Sudarsanam P."/>
            <person name="Ley R."/>
            <person name="Guruge J."/>
            <person name="Turnbaugh P.J."/>
            <person name="Mahowald M."/>
            <person name="Liep D."/>
            <person name="Gordon J."/>
        </authorList>
    </citation>
    <scope>NUCLEOTIDE SEQUENCE [LARGE SCALE GENOMIC DNA]</scope>
    <source>
        <strain evidence="5">ATCC BAA-613 / DSM 15670 / CCUG 46953 / JCM 12243 / WAL 16351</strain>
    </source>
</reference>
<dbReference type="InterPro" id="IPR046867">
    <property type="entry name" value="AldOxase/xan_DH_MoCoBD2"/>
</dbReference>
<sequence>MRIQDKEVEHTMGIGKNMTRVDAFDKVTGSARYTADLEPQGLLVAKVIRSTIANGVVKSFDLEEARKVPGVVKIVTCFDVPDIQFPTPGHPWSVETAHQDIADRKLLNTRVRVYGDDIAAVIAEDDIAAARAARLVKVEYEEYAPLLTVEDAMAEGASRLHDEKPGNVIAHSSFVVGEGTYGEAVKEEGLVEIEKDYRTQSVQHCHIETPISFAYMEKGRIIVTTSTQIPHIVRRVISQALGLPMGRIRVIKPYIGGGFGNKQDVLYEPLNAFLTTQVGGRGVRMEISREETLGCTRVRHAIEFKVKAAARKDGTLVARKLEAYSNQGGYASHAHAIVANSSNEFKQIYKDEKVLESDAWTVYTNLATGGAMRGYGIPQAAFAAECMADDLALALHMDPLEFRKKNCMRPGYVDPHTHVKCNTYGLAECMEKGREFIRWDEKRREYENQTGPVRKGIGMAIFCYKTGVYPISLETASCRMILNQDGSMQLQMGATEIGQGADTVFTQMAAEVTGITEDKVNVLSTQDTDVSPFDTGAYASRQTYVSGMAVKKTGAIFKEKILDYAAYMLEKPQDTLDVRDNHIVDKETGTQLLPMEELATTAFYSLDRSVHITAEATSHCKTNTFATGACFAEVEVDMPLGKVKVTNIVNVHDSGKLINPKLAAAQVHGGMSMGLGYGLSEELLFDAKGRPLNDNLLDYKLPTAMDTPDLNALFVELDDPTGPFGNKALGEPPAIPVAPAVRNAVLNATGVAVDSLPMDPQKMVKHFKEAGLI</sequence>
<feature type="domain" description="Aldehyde oxidase/xanthine dehydrogenase a/b hammerhead" evidence="3">
    <location>
        <begin position="28"/>
        <end position="144"/>
    </location>
</feature>
<keyword evidence="2" id="KW-0560">Oxidoreductase</keyword>
<dbReference type="InterPro" id="IPR037165">
    <property type="entry name" value="AldOxase/xan_DH_Mopterin-bd_sf"/>
</dbReference>
<dbReference type="PANTHER" id="PTHR11908:SF132">
    <property type="entry name" value="ALDEHYDE OXIDASE 1-RELATED"/>
    <property type="match status" value="1"/>
</dbReference>
<dbReference type="NCBIfam" id="NF043082">
    <property type="entry name" value="XdhA_XDHase"/>
    <property type="match status" value="1"/>
</dbReference>
<evidence type="ECO:0000313" key="4">
    <source>
        <dbReference type="EMBL" id="EDP16599.1"/>
    </source>
</evidence>
<accession>A8RSL8</accession>
<dbReference type="eggNOG" id="COG1529">
    <property type="taxonomic scope" value="Bacteria"/>
</dbReference>